<dbReference type="RefSeq" id="WP_153820718.1">
    <property type="nucleotide sequence ID" value="NZ_WJIE01000005.1"/>
</dbReference>
<reference evidence="3 4" key="1">
    <citation type="submission" date="2019-10" db="EMBL/GenBank/DDBJ databases">
        <title>A soil myxobacterium in the family Polyangiaceae.</title>
        <authorList>
            <person name="Li Y."/>
            <person name="Wang J."/>
        </authorList>
    </citation>
    <scope>NUCLEOTIDE SEQUENCE [LARGE SCALE GENOMIC DNA]</scope>
    <source>
        <strain evidence="3 4">DSM 14734</strain>
    </source>
</reference>
<gene>
    <name evidence="3" type="ORF">GF068_18395</name>
</gene>
<comment type="caution">
    <text evidence="3">The sequence shown here is derived from an EMBL/GenBank/DDBJ whole genome shotgun (WGS) entry which is preliminary data.</text>
</comment>
<keyword evidence="2" id="KW-0812">Transmembrane</keyword>
<sequence length="144" mass="14819">MERTESAREGRAADDSSRKDLVLASFFTAVGLAAVIIGRGGLGVMIAGSIGSVGASVAAVGLAAVDRRLSYREKAQVSVCIVLMMLFVGFAIGDLAFILAGYPLLAIGLVGLLPALRGAIHATPSTPPKHRVETPRRAAEAPAH</sequence>
<keyword evidence="2" id="KW-0472">Membrane</keyword>
<evidence type="ECO:0000256" key="1">
    <source>
        <dbReference type="SAM" id="MobiDB-lite"/>
    </source>
</evidence>
<organism evidence="3 4">
    <name type="scientific">Polyangium spumosum</name>
    <dbReference type="NCBI Taxonomy" id="889282"/>
    <lineage>
        <taxon>Bacteria</taxon>
        <taxon>Pseudomonadati</taxon>
        <taxon>Myxococcota</taxon>
        <taxon>Polyangia</taxon>
        <taxon>Polyangiales</taxon>
        <taxon>Polyangiaceae</taxon>
        <taxon>Polyangium</taxon>
    </lineage>
</organism>
<keyword evidence="2" id="KW-1133">Transmembrane helix</keyword>
<evidence type="ECO:0000313" key="4">
    <source>
        <dbReference type="Proteomes" id="UP000440224"/>
    </source>
</evidence>
<feature type="transmembrane region" description="Helical" evidence="2">
    <location>
        <begin position="77"/>
        <end position="98"/>
    </location>
</feature>
<protein>
    <submittedName>
        <fullName evidence="3">Uncharacterized protein</fullName>
    </submittedName>
</protein>
<dbReference type="AlphaFoldDB" id="A0A6N7PTX0"/>
<proteinExistence type="predicted"/>
<dbReference type="OrthoDB" id="9945112at2"/>
<evidence type="ECO:0000256" key="2">
    <source>
        <dbReference type="SAM" id="Phobius"/>
    </source>
</evidence>
<feature type="transmembrane region" description="Helical" evidence="2">
    <location>
        <begin position="21"/>
        <end position="38"/>
    </location>
</feature>
<keyword evidence="4" id="KW-1185">Reference proteome</keyword>
<feature type="region of interest" description="Disordered" evidence="1">
    <location>
        <begin position="124"/>
        <end position="144"/>
    </location>
</feature>
<evidence type="ECO:0000313" key="3">
    <source>
        <dbReference type="EMBL" id="MRG93870.1"/>
    </source>
</evidence>
<feature type="compositionally biased region" description="Basic and acidic residues" evidence="1">
    <location>
        <begin position="130"/>
        <end position="144"/>
    </location>
</feature>
<feature type="transmembrane region" description="Helical" evidence="2">
    <location>
        <begin position="44"/>
        <end position="65"/>
    </location>
</feature>
<name>A0A6N7PTX0_9BACT</name>
<dbReference type="EMBL" id="WJIE01000005">
    <property type="protein sequence ID" value="MRG93870.1"/>
    <property type="molecule type" value="Genomic_DNA"/>
</dbReference>
<accession>A0A6N7PTX0</accession>
<dbReference type="Proteomes" id="UP000440224">
    <property type="component" value="Unassembled WGS sequence"/>
</dbReference>